<evidence type="ECO:0000313" key="2">
    <source>
        <dbReference type="EMBL" id="WBR15017.1"/>
    </source>
</evidence>
<feature type="compositionally biased region" description="Acidic residues" evidence="1">
    <location>
        <begin position="352"/>
        <end position="371"/>
    </location>
</feature>
<accession>A0AA95EFA9</accession>
<feature type="compositionally biased region" description="Acidic residues" evidence="1">
    <location>
        <begin position="269"/>
        <end position="310"/>
    </location>
</feature>
<feature type="compositionally biased region" description="Basic and acidic residues" evidence="1">
    <location>
        <begin position="253"/>
        <end position="268"/>
    </location>
</feature>
<sequence length="412" mass="45711">MAFLFGRVIMDSGATATAHSQRRYKRTRDHDAQTGNEALGASTPSKGHHHDQAHPHNEPTPASRGESSPCKRLCVTNCPWTDSLQVHTVWGLVVDRVLARAQALDRSSFGGGADKGHLRAARTLLNVGSTCRTLYAFVAGLCMRVDVLVSIEDDTDTECLLWCAVAHTDVMPRRAVFDTGHSVYHSLLHTERLVMRSSRLCGRDLARPFQCNSVASDVIHPSALVGYDAVQPMEVIVEARSCEGDVDNGCAGDDQKENDDKRGDAGDKEECESDDEQEEDESEDEDDDEEEEDESDDSGDEEEEESDEDDHEKGEGDDVRSFKSTIGIPEYQELWDLVKWPGAENLRGGDKDGEDMEDFEDYGDTHEEEEGTLLQADCKGRNWTLTIYSHYHHGLTLVDVQIVPRRGSSQSP</sequence>
<name>A0AA95EFA9_9VIRU</name>
<proteinExistence type="predicted"/>
<feature type="compositionally biased region" description="Basic and acidic residues" evidence="1">
    <location>
        <begin position="311"/>
        <end position="321"/>
    </location>
</feature>
<reference evidence="2" key="1">
    <citation type="submission" date="2022-06" db="EMBL/GenBank/DDBJ databases">
        <authorList>
            <person name="Legendre M."/>
            <person name="Claverie J.-M."/>
            <person name="Alempic J.-M."/>
            <person name="Abergel C."/>
        </authorList>
    </citation>
    <scope>NUCLEOTIDE SEQUENCE</scope>
    <source>
        <strain evidence="2">Kuranda</strain>
    </source>
</reference>
<evidence type="ECO:0000313" key="3">
    <source>
        <dbReference type="Proteomes" id="UP001185135"/>
    </source>
</evidence>
<dbReference type="EMBL" id="ON887157">
    <property type="protein sequence ID" value="WBR15017.1"/>
    <property type="molecule type" value="Genomic_DNA"/>
</dbReference>
<protein>
    <submittedName>
        <fullName evidence="2">Uncharacterized protein</fullName>
    </submittedName>
</protein>
<gene>
    <name evidence="2" type="ORF">pkur_cds_843</name>
</gene>
<organism evidence="2 3">
    <name type="scientific">Pandoravirus kuranda</name>
    <dbReference type="NCBI Taxonomy" id="3019033"/>
    <lineage>
        <taxon>Viruses</taxon>
        <taxon>Pandoravirus</taxon>
    </lineage>
</organism>
<feature type="region of interest" description="Disordered" evidence="1">
    <location>
        <begin position="346"/>
        <end position="371"/>
    </location>
</feature>
<feature type="region of interest" description="Disordered" evidence="1">
    <location>
        <begin position="15"/>
        <end position="68"/>
    </location>
</feature>
<feature type="region of interest" description="Disordered" evidence="1">
    <location>
        <begin position="244"/>
        <end position="325"/>
    </location>
</feature>
<dbReference type="Proteomes" id="UP001185135">
    <property type="component" value="Segment"/>
</dbReference>
<evidence type="ECO:0000256" key="1">
    <source>
        <dbReference type="SAM" id="MobiDB-lite"/>
    </source>
</evidence>